<evidence type="ECO:0000256" key="1">
    <source>
        <dbReference type="ARBA" id="ARBA00010574"/>
    </source>
</evidence>
<comment type="similarity">
    <text evidence="1 2">Belongs to the Iojap/RsfS family.</text>
</comment>
<dbReference type="PANTHER" id="PTHR21043:SF0">
    <property type="entry name" value="MITOCHONDRIAL ASSEMBLY OF RIBOSOMAL LARGE SUBUNIT PROTEIN 1"/>
    <property type="match status" value="1"/>
</dbReference>
<dbReference type="EMBL" id="AQHW01000015">
    <property type="protein sequence ID" value="KKB55865.1"/>
    <property type="molecule type" value="Genomic_DNA"/>
</dbReference>
<dbReference type="Gene3D" id="3.30.460.10">
    <property type="entry name" value="Beta Polymerase, domain 2"/>
    <property type="match status" value="1"/>
</dbReference>
<dbReference type="GO" id="GO:0042256">
    <property type="term" value="P:cytosolic ribosome assembly"/>
    <property type="evidence" value="ECO:0007669"/>
    <property type="project" value="UniProtKB-UniRule"/>
</dbReference>
<keyword evidence="4" id="KW-1185">Reference proteome</keyword>
<keyword evidence="2" id="KW-0963">Cytoplasm</keyword>
<evidence type="ECO:0000313" key="3">
    <source>
        <dbReference type="EMBL" id="KKB55865.1"/>
    </source>
</evidence>
<dbReference type="GO" id="GO:0005737">
    <property type="term" value="C:cytoplasm"/>
    <property type="evidence" value="ECO:0007669"/>
    <property type="project" value="UniProtKB-SubCell"/>
</dbReference>
<accession>A0A0F5JEB2</accession>
<dbReference type="RefSeq" id="WP_028726312.1">
    <property type="nucleotide sequence ID" value="NZ_AUAE01000008.1"/>
</dbReference>
<dbReference type="GO" id="GO:0090071">
    <property type="term" value="P:negative regulation of ribosome biogenesis"/>
    <property type="evidence" value="ECO:0007669"/>
    <property type="project" value="UniProtKB-UniRule"/>
</dbReference>
<dbReference type="Pfam" id="PF02410">
    <property type="entry name" value="RsfS"/>
    <property type="match status" value="1"/>
</dbReference>
<sequence>MDQTKELVKTIVEGLQEKKGKNIVTVDLTQLSGAVCQYMVICEGNTPTQVSALSDSVWDFARRNAGEKPLSIDGNQSSLWIGMDYGTVLVHIFTPEQREFYNLDNLWSDAKVTQIPDLD</sequence>
<comment type="subcellular location">
    <subcellularLocation>
        <location evidence="2">Cytoplasm</location>
    </subcellularLocation>
</comment>
<evidence type="ECO:0000256" key="2">
    <source>
        <dbReference type="HAMAP-Rule" id="MF_01477"/>
    </source>
</evidence>
<dbReference type="AlphaFoldDB" id="A0A0F5JEB2"/>
<keyword evidence="2" id="KW-0810">Translation regulation</keyword>
<comment type="caution">
    <text evidence="3">The sequence shown here is derived from an EMBL/GenBank/DDBJ whole genome shotgun (WGS) entry which is preliminary data.</text>
</comment>
<protein>
    <recommendedName>
        <fullName evidence="2">Ribosomal silencing factor RsfS</fullName>
    </recommendedName>
</protein>
<evidence type="ECO:0000313" key="4">
    <source>
        <dbReference type="Proteomes" id="UP000033035"/>
    </source>
</evidence>
<dbReference type="GO" id="GO:0017148">
    <property type="term" value="P:negative regulation of translation"/>
    <property type="evidence" value="ECO:0007669"/>
    <property type="project" value="UniProtKB-UniRule"/>
</dbReference>
<dbReference type="HAMAP" id="MF_01477">
    <property type="entry name" value="Iojap_RsfS"/>
    <property type="match status" value="1"/>
</dbReference>
<dbReference type="HOGENOM" id="CLU_092688_2_2_10"/>
<dbReference type="STRING" id="1203610.HMPREF1536_03340"/>
<dbReference type="Proteomes" id="UP000033035">
    <property type="component" value="Unassembled WGS sequence"/>
</dbReference>
<proteinExistence type="inferred from homology"/>
<keyword evidence="2" id="KW-0678">Repressor</keyword>
<name>A0A0F5JEB2_9BACT</name>
<dbReference type="SUPFAM" id="SSF81301">
    <property type="entry name" value="Nucleotidyltransferase"/>
    <property type="match status" value="1"/>
</dbReference>
<dbReference type="NCBIfam" id="TIGR00090">
    <property type="entry name" value="rsfS_iojap_ybeB"/>
    <property type="match status" value="1"/>
</dbReference>
<organism evidence="3 4">
    <name type="scientific">Parabacteroides gordonii MS-1 = DSM 23371</name>
    <dbReference type="NCBI Taxonomy" id="1203610"/>
    <lineage>
        <taxon>Bacteria</taxon>
        <taxon>Pseudomonadati</taxon>
        <taxon>Bacteroidota</taxon>
        <taxon>Bacteroidia</taxon>
        <taxon>Bacteroidales</taxon>
        <taxon>Tannerellaceae</taxon>
        <taxon>Parabacteroides</taxon>
    </lineage>
</organism>
<dbReference type="PANTHER" id="PTHR21043">
    <property type="entry name" value="IOJAP SUPERFAMILY ORTHOLOG"/>
    <property type="match status" value="1"/>
</dbReference>
<reference evidence="3 4" key="1">
    <citation type="submission" date="2013-04" db="EMBL/GenBank/DDBJ databases">
        <title>The Genome Sequence of Parabacteroides gordonii DSM 23371.</title>
        <authorList>
            <consortium name="The Broad Institute Genomics Platform"/>
            <person name="Earl A."/>
            <person name="Ward D."/>
            <person name="Feldgarden M."/>
            <person name="Gevers D."/>
            <person name="Martens E."/>
            <person name="Sakamoto M."/>
            <person name="Benno Y."/>
            <person name="Suzuki N."/>
            <person name="Matsunaga N."/>
            <person name="Koshihara K."/>
            <person name="Seki M."/>
            <person name="Komiya H."/>
            <person name="Walker B."/>
            <person name="Young S."/>
            <person name="Zeng Q."/>
            <person name="Gargeya S."/>
            <person name="Fitzgerald M."/>
            <person name="Haas B."/>
            <person name="Abouelleil A."/>
            <person name="Allen A.W."/>
            <person name="Alvarado L."/>
            <person name="Arachchi H.M."/>
            <person name="Berlin A.M."/>
            <person name="Chapman S.B."/>
            <person name="Gainer-Dewar J."/>
            <person name="Goldberg J."/>
            <person name="Griggs A."/>
            <person name="Gujja S."/>
            <person name="Hansen M."/>
            <person name="Howarth C."/>
            <person name="Imamovic A."/>
            <person name="Ireland A."/>
            <person name="Larimer J."/>
            <person name="McCowan C."/>
            <person name="Murphy C."/>
            <person name="Pearson M."/>
            <person name="Poon T.W."/>
            <person name="Priest M."/>
            <person name="Roberts A."/>
            <person name="Saif S."/>
            <person name="Shea T."/>
            <person name="Sisk P."/>
            <person name="Sykes S."/>
            <person name="Wortman J."/>
            <person name="Nusbaum C."/>
            <person name="Birren B."/>
        </authorList>
    </citation>
    <scope>NUCLEOTIDE SEQUENCE [LARGE SCALE GENOMIC DNA]</scope>
    <source>
        <strain evidence="3 4">MS-1</strain>
    </source>
</reference>
<comment type="function">
    <text evidence="2">Functions as a ribosomal silencing factor. Interacts with ribosomal protein uL14 (rplN), blocking formation of intersubunit bridge B8. Prevents association of the 30S and 50S ribosomal subunits and the formation of functional ribosomes, thus repressing translation.</text>
</comment>
<comment type="subunit">
    <text evidence="2">Interacts with ribosomal protein uL14 (rplN).</text>
</comment>
<dbReference type="InterPro" id="IPR043519">
    <property type="entry name" value="NT_sf"/>
</dbReference>
<dbReference type="PATRIC" id="fig|1203610.3.peg.3403"/>
<gene>
    <name evidence="2" type="primary">rsfS</name>
    <name evidence="3" type="ORF">HMPREF1536_03340</name>
</gene>
<dbReference type="GO" id="GO:0043023">
    <property type="term" value="F:ribosomal large subunit binding"/>
    <property type="evidence" value="ECO:0007669"/>
    <property type="project" value="TreeGrafter"/>
</dbReference>
<dbReference type="InterPro" id="IPR004394">
    <property type="entry name" value="Iojap/RsfS/C7orf30"/>
</dbReference>